<accession>C4YCP6</accession>
<keyword evidence="2" id="KW-0472">Membrane</keyword>
<keyword evidence="5" id="KW-1185">Reference proteome</keyword>
<evidence type="ECO:0000313" key="4">
    <source>
        <dbReference type="EMBL" id="EEQ42082.1"/>
    </source>
</evidence>
<dbReference type="HOGENOM" id="CLU_096870_0_0_1"/>
<dbReference type="NCBIfam" id="NF037970">
    <property type="entry name" value="vanZ_1"/>
    <property type="match status" value="1"/>
</dbReference>
<name>C4YCP6_CANAW</name>
<feature type="transmembrane region" description="Helical" evidence="2">
    <location>
        <begin position="105"/>
        <end position="125"/>
    </location>
</feature>
<dbReference type="PANTHER" id="PTHR28008">
    <property type="entry name" value="DOMAIN PROTEIN, PUTATIVE (AFU_ORTHOLOGUE AFUA_3G10980)-RELATED"/>
    <property type="match status" value="1"/>
</dbReference>
<proteinExistence type="predicted"/>
<feature type="region of interest" description="Disordered" evidence="1">
    <location>
        <begin position="148"/>
        <end position="172"/>
    </location>
</feature>
<dbReference type="AlphaFoldDB" id="C4YCP6"/>
<dbReference type="InterPro" id="IPR006976">
    <property type="entry name" value="VanZ-like"/>
</dbReference>
<keyword evidence="2" id="KW-0812">Transmembrane</keyword>
<reference evidence="4 5" key="1">
    <citation type="journal article" date="2009" name="Nature">
        <title>Evolution of pathogenicity and sexual reproduction in eight Candida genomes.</title>
        <authorList>
            <person name="Butler G."/>
            <person name="Rasmussen M.D."/>
            <person name="Lin M.F."/>
            <person name="Santos M.A."/>
            <person name="Sakthikumar S."/>
            <person name="Munro C.A."/>
            <person name="Rheinbay E."/>
            <person name="Grabherr M."/>
            <person name="Forche A."/>
            <person name="Reedy J.L."/>
            <person name="Agrafioti I."/>
            <person name="Arnaud M.B."/>
            <person name="Bates S."/>
            <person name="Brown A.J."/>
            <person name="Brunke S."/>
            <person name="Costanzo M.C."/>
            <person name="Fitzpatrick D.A."/>
            <person name="de Groot P.W."/>
            <person name="Harris D."/>
            <person name="Hoyer L.L."/>
            <person name="Hube B."/>
            <person name="Klis F.M."/>
            <person name="Kodira C."/>
            <person name="Lennard N."/>
            <person name="Logue M.E."/>
            <person name="Martin R."/>
            <person name="Neiman A.M."/>
            <person name="Nikolaou E."/>
            <person name="Quail M.A."/>
            <person name="Quinn J."/>
            <person name="Santos M.C."/>
            <person name="Schmitzberger F.F."/>
            <person name="Sherlock G."/>
            <person name="Shah P."/>
            <person name="Silverstein K.A."/>
            <person name="Skrzypek M.S."/>
            <person name="Soll D."/>
            <person name="Staggs R."/>
            <person name="Stansfield I."/>
            <person name="Stumpf M.P."/>
            <person name="Sudbery P.E."/>
            <person name="Srikantha T."/>
            <person name="Zeng Q."/>
            <person name="Berman J."/>
            <person name="Berriman M."/>
            <person name="Heitman J."/>
            <person name="Gow N.A."/>
            <person name="Lorenz M.C."/>
            <person name="Birren B.W."/>
            <person name="Kellis M."/>
            <person name="Cuomo C.A."/>
        </authorList>
    </citation>
    <scope>NUCLEOTIDE SEQUENCE [LARGE SCALE GENOMIC DNA]</scope>
    <source>
        <strain evidence="4 5">WO-1</strain>
    </source>
</reference>
<feature type="domain" description="VanZ-like" evidence="3">
    <location>
        <begin position="41"/>
        <end position="119"/>
    </location>
</feature>
<keyword evidence="2" id="KW-1133">Transmembrane helix</keyword>
<gene>
    <name evidence="4" type="ORF">CAWG_00280</name>
</gene>
<dbReference type="OrthoDB" id="63581at2759"/>
<dbReference type="PaxDb" id="5476-C4YCP6"/>
<feature type="transmembrane region" description="Helical" evidence="2">
    <location>
        <begin position="44"/>
        <end position="61"/>
    </location>
</feature>
<protein>
    <recommendedName>
        <fullName evidence="3">VanZ-like domain-containing protein</fullName>
    </recommendedName>
</protein>
<dbReference type="VEuPathDB" id="FungiDB:CAWG_00280"/>
<evidence type="ECO:0000313" key="5">
    <source>
        <dbReference type="Proteomes" id="UP000001429"/>
    </source>
</evidence>
<dbReference type="EMBL" id="CH672346">
    <property type="protein sequence ID" value="EEQ42082.1"/>
    <property type="molecule type" value="Genomic_DNA"/>
</dbReference>
<evidence type="ECO:0000259" key="3">
    <source>
        <dbReference type="Pfam" id="PF04892"/>
    </source>
</evidence>
<dbReference type="Proteomes" id="UP000001429">
    <property type="component" value="Chromosome 1"/>
</dbReference>
<dbReference type="PANTHER" id="PTHR28008:SF1">
    <property type="entry name" value="DOMAIN PROTEIN, PUTATIVE (AFU_ORTHOLOGUE AFUA_3G10980)-RELATED"/>
    <property type="match status" value="1"/>
</dbReference>
<evidence type="ECO:0000256" key="1">
    <source>
        <dbReference type="SAM" id="MobiDB-lite"/>
    </source>
</evidence>
<feature type="non-terminal residue" evidence="4">
    <location>
        <position position="1"/>
    </location>
</feature>
<organism evidence="4 5">
    <name type="scientific">Candida albicans (strain WO-1)</name>
    <name type="common">Yeast</name>
    <dbReference type="NCBI Taxonomy" id="294748"/>
    <lineage>
        <taxon>Eukaryota</taxon>
        <taxon>Fungi</taxon>
        <taxon>Dikarya</taxon>
        <taxon>Ascomycota</taxon>
        <taxon>Saccharomycotina</taxon>
        <taxon>Pichiomycetes</taxon>
        <taxon>Debaryomycetaceae</taxon>
        <taxon>Candida/Lodderomyces clade</taxon>
        <taxon>Candida</taxon>
    </lineage>
</organism>
<sequence length="187" mass="21369">VHLRCFLSFLDVVLTELFYPVFVLSLIGACYLGFASIHLPYDKLIHFSTFCLLTLEFFFVFDTQYKSLKVLRNITLIICTFGGSVGSEIIQNLVNPKRVFDVYDIVANILGSLLGLGISVGYVTWSKNRARHKRSSYRQLNTHIIEASEDDGEESTDQNSLDIRERADTQSFTNEDYVNIQLEDVKH</sequence>
<dbReference type="Pfam" id="PF04892">
    <property type="entry name" value="VanZ"/>
    <property type="match status" value="1"/>
</dbReference>
<feature type="transmembrane region" description="Helical" evidence="2">
    <location>
        <begin position="17"/>
        <end position="37"/>
    </location>
</feature>
<dbReference type="OMA" id="FYWVLDT"/>
<evidence type="ECO:0000256" key="2">
    <source>
        <dbReference type="SAM" id="Phobius"/>
    </source>
</evidence>